<sequence>MEKLQFGDIETDAVCYVSSGLIAHRPRKDRSTEFSHEELKCIVKCVNSHDGLVKVLEEITVDNCPCSLGRIVSSKAINKAKQALAAAKS</sequence>
<protein>
    <submittedName>
        <fullName evidence="1">Uncharacterized protein</fullName>
    </submittedName>
</protein>
<dbReference type="EMBL" id="LAZR01026848">
    <property type="protein sequence ID" value="KKL67468.1"/>
    <property type="molecule type" value="Genomic_DNA"/>
</dbReference>
<gene>
    <name evidence="1" type="ORF">LCGC14_2134700</name>
</gene>
<comment type="caution">
    <text evidence="1">The sequence shown here is derived from an EMBL/GenBank/DDBJ whole genome shotgun (WGS) entry which is preliminary data.</text>
</comment>
<accession>A0A0F9E0C1</accession>
<dbReference type="AlphaFoldDB" id="A0A0F9E0C1"/>
<proteinExistence type="predicted"/>
<evidence type="ECO:0000313" key="1">
    <source>
        <dbReference type="EMBL" id="KKL67468.1"/>
    </source>
</evidence>
<name>A0A0F9E0C1_9ZZZZ</name>
<reference evidence="1" key="1">
    <citation type="journal article" date="2015" name="Nature">
        <title>Complex archaea that bridge the gap between prokaryotes and eukaryotes.</title>
        <authorList>
            <person name="Spang A."/>
            <person name="Saw J.H."/>
            <person name="Jorgensen S.L."/>
            <person name="Zaremba-Niedzwiedzka K."/>
            <person name="Martijn J."/>
            <person name="Lind A.E."/>
            <person name="van Eijk R."/>
            <person name="Schleper C."/>
            <person name="Guy L."/>
            <person name="Ettema T.J."/>
        </authorList>
    </citation>
    <scope>NUCLEOTIDE SEQUENCE</scope>
</reference>
<organism evidence="1">
    <name type="scientific">marine sediment metagenome</name>
    <dbReference type="NCBI Taxonomy" id="412755"/>
    <lineage>
        <taxon>unclassified sequences</taxon>
        <taxon>metagenomes</taxon>
        <taxon>ecological metagenomes</taxon>
    </lineage>
</organism>